<protein>
    <submittedName>
        <fullName evidence="1">Uncharacterized protein</fullName>
    </submittedName>
</protein>
<name>A0A318Z0M9_ASPNB</name>
<keyword evidence="2" id="KW-1185">Reference proteome</keyword>
<accession>A0A318Z0M9</accession>
<evidence type="ECO:0000313" key="1">
    <source>
        <dbReference type="EMBL" id="PYH39827.1"/>
    </source>
</evidence>
<proteinExistence type="predicted"/>
<sequence length="79" mass="8906">MRMLAAASSKLLDRAFIRASSFVQEPQLSSTSCSLPVILLFPRFNNHFCFLPVQLPLPFASPLFLSCPILSHFPYLLHL</sequence>
<evidence type="ECO:0000313" key="2">
    <source>
        <dbReference type="Proteomes" id="UP000247647"/>
    </source>
</evidence>
<gene>
    <name evidence="1" type="ORF">BO87DRAFT_7285</name>
</gene>
<dbReference type="Proteomes" id="UP000247647">
    <property type="component" value="Unassembled WGS sequence"/>
</dbReference>
<organism evidence="1 2">
    <name type="scientific">Aspergillus neoniger (strain CBS 115656)</name>
    <dbReference type="NCBI Taxonomy" id="1448310"/>
    <lineage>
        <taxon>Eukaryota</taxon>
        <taxon>Fungi</taxon>
        <taxon>Dikarya</taxon>
        <taxon>Ascomycota</taxon>
        <taxon>Pezizomycotina</taxon>
        <taxon>Eurotiomycetes</taxon>
        <taxon>Eurotiomycetidae</taxon>
        <taxon>Eurotiales</taxon>
        <taxon>Aspergillaceae</taxon>
        <taxon>Aspergillus</taxon>
        <taxon>Aspergillus subgen. Circumdati</taxon>
    </lineage>
</organism>
<dbReference type="GeneID" id="37131966"/>
<dbReference type="RefSeq" id="XP_025485305.1">
    <property type="nucleotide sequence ID" value="XM_025629510.1"/>
</dbReference>
<dbReference type="AlphaFoldDB" id="A0A318Z0M9"/>
<dbReference type="EMBL" id="KZ821445">
    <property type="protein sequence ID" value="PYH39827.1"/>
    <property type="molecule type" value="Genomic_DNA"/>
</dbReference>
<reference evidence="1" key="1">
    <citation type="submission" date="2016-12" db="EMBL/GenBank/DDBJ databases">
        <title>The genomes of Aspergillus section Nigri reveals drivers in fungal speciation.</title>
        <authorList>
            <consortium name="DOE Joint Genome Institute"/>
            <person name="Vesth T.C."/>
            <person name="Nybo J."/>
            <person name="Theobald S."/>
            <person name="Brandl J."/>
            <person name="Frisvad J.C."/>
            <person name="Nielsen K.F."/>
            <person name="Lyhne E.K."/>
            <person name="Kogle M.E."/>
            <person name="Kuo A."/>
            <person name="Riley R."/>
            <person name="Clum A."/>
            <person name="Nolan M."/>
            <person name="Lipzen A."/>
            <person name="Salamov A."/>
            <person name="Henrissat B."/>
            <person name="Wiebenga A."/>
            <person name="De Vries R.P."/>
            <person name="Grigoriev I.V."/>
            <person name="Mortensen U.H."/>
            <person name="Andersen M.R."/>
            <person name="Baker S.E."/>
        </authorList>
    </citation>
    <scope>NUCLEOTIDE SEQUENCE [LARGE SCALE GENOMIC DNA]</scope>
    <source>
        <strain evidence="1">CBS 115656</strain>
    </source>
</reference>